<keyword evidence="5" id="KW-0539">Nucleus</keyword>
<evidence type="ECO:0000256" key="7">
    <source>
        <dbReference type="SAM" id="MobiDB-lite"/>
    </source>
</evidence>
<proteinExistence type="predicted"/>
<dbReference type="InterPro" id="IPR013907">
    <property type="entry name" value="Sds3"/>
</dbReference>
<comment type="subcellular location">
    <subcellularLocation>
        <location evidence="1">Nucleus</location>
    </subcellularLocation>
</comment>
<feature type="compositionally biased region" description="Basic and acidic residues" evidence="7">
    <location>
        <begin position="368"/>
        <end position="377"/>
    </location>
</feature>
<feature type="region of interest" description="Disordered" evidence="7">
    <location>
        <begin position="73"/>
        <end position="377"/>
    </location>
</feature>
<feature type="compositionally biased region" description="Polar residues" evidence="7">
    <location>
        <begin position="673"/>
        <end position="689"/>
    </location>
</feature>
<feature type="region of interest" description="Disordered" evidence="7">
    <location>
        <begin position="36"/>
        <end position="56"/>
    </location>
</feature>
<dbReference type="SMART" id="SM01401">
    <property type="entry name" value="Sds3"/>
    <property type="match status" value="1"/>
</dbReference>
<evidence type="ECO:0000256" key="2">
    <source>
        <dbReference type="ARBA" id="ARBA00022491"/>
    </source>
</evidence>
<keyword evidence="3" id="KW-0805">Transcription regulation</keyword>
<evidence type="ECO:0008006" key="10">
    <source>
        <dbReference type="Google" id="ProtNLM"/>
    </source>
</evidence>
<keyword evidence="4" id="KW-0804">Transcription</keyword>
<evidence type="ECO:0000256" key="6">
    <source>
        <dbReference type="SAM" id="Coils"/>
    </source>
</evidence>
<dbReference type="AlphaFoldDB" id="A0A9Q8T1V9"/>
<feature type="region of interest" description="Disordered" evidence="7">
    <location>
        <begin position="615"/>
        <end position="644"/>
    </location>
</feature>
<evidence type="ECO:0000256" key="4">
    <source>
        <dbReference type="ARBA" id="ARBA00023163"/>
    </source>
</evidence>
<dbReference type="Pfam" id="PF08598">
    <property type="entry name" value="Sds3"/>
    <property type="match status" value="1"/>
</dbReference>
<feature type="compositionally biased region" description="Basic and acidic residues" evidence="7">
    <location>
        <begin position="327"/>
        <end position="361"/>
    </location>
</feature>
<evidence type="ECO:0000256" key="3">
    <source>
        <dbReference type="ARBA" id="ARBA00023015"/>
    </source>
</evidence>
<dbReference type="PANTHER" id="PTHR21964">
    <property type="entry name" value="BREAST CANCER METASTASIS-SUPPRESSOR 1"/>
    <property type="match status" value="1"/>
</dbReference>
<reference evidence="8" key="1">
    <citation type="journal article" date="2021" name="Mol. Plant Microbe Interact.">
        <title>Complete Genome Sequence of the Plant-Pathogenic Fungus Colletotrichum lupini.</title>
        <authorList>
            <person name="Baroncelli R."/>
            <person name="Pensec F."/>
            <person name="Da Lio D."/>
            <person name="Boufleur T."/>
            <person name="Vicente I."/>
            <person name="Sarrocco S."/>
            <person name="Picot A."/>
            <person name="Baraldi E."/>
            <person name="Sukno S."/>
            <person name="Thon M."/>
            <person name="Le Floch G."/>
        </authorList>
    </citation>
    <scope>NUCLEOTIDE SEQUENCE</scope>
    <source>
        <strain evidence="8">IMI 504893</strain>
    </source>
</reference>
<organism evidence="8 9">
    <name type="scientific">Colletotrichum lupini</name>
    <dbReference type="NCBI Taxonomy" id="145971"/>
    <lineage>
        <taxon>Eukaryota</taxon>
        <taxon>Fungi</taxon>
        <taxon>Dikarya</taxon>
        <taxon>Ascomycota</taxon>
        <taxon>Pezizomycotina</taxon>
        <taxon>Sordariomycetes</taxon>
        <taxon>Hypocreomycetidae</taxon>
        <taxon>Glomerellales</taxon>
        <taxon>Glomerellaceae</taxon>
        <taxon>Colletotrichum</taxon>
        <taxon>Colletotrichum acutatum species complex</taxon>
    </lineage>
</organism>
<dbReference type="GO" id="GO:0005654">
    <property type="term" value="C:nucleoplasm"/>
    <property type="evidence" value="ECO:0007669"/>
    <property type="project" value="UniProtKB-ARBA"/>
</dbReference>
<evidence type="ECO:0000256" key="1">
    <source>
        <dbReference type="ARBA" id="ARBA00004123"/>
    </source>
</evidence>
<evidence type="ECO:0000313" key="9">
    <source>
        <dbReference type="Proteomes" id="UP000830671"/>
    </source>
</evidence>
<feature type="region of interest" description="Disordered" evidence="7">
    <location>
        <begin position="673"/>
        <end position="704"/>
    </location>
</feature>
<feature type="coiled-coil region" evidence="6">
    <location>
        <begin position="398"/>
        <end position="453"/>
    </location>
</feature>
<accession>A0A9Q8T1V9</accession>
<sequence length="704" mass="78335">RTRFPPHDSDPPAPPTHRCRCRWCLSLRAPSSFPRKLVYPNCTAPRRNQSPKHPIYYPKPRYQLNFSMAATASAPPALSPGQATLDHDDSNISSPLSDVEDKDGGESLDGMQLEHTRPDHDEALDSDSNLSEANDTEAETERLYDTPQAQRHKDVVVNQFNDGQVYERTPSKLQKTFSVDGHDDGDDDSLSDRDDVSMTSSHGDLGSPTKPKKSTELPATEDDPENTDSKKRKRSPVAESSEPGQPARKRTGSVVPQEQDQHKTDVEMHDDEAPSTNSHTGDHSATEESVLELPHSKRGPSRDGHSPIKDSQITKKVTRNGSRRKGHAVEAHENEGHEGDARDDSRGDDDSGPHGDDQADHEGDDEAEATRNDEEFERKRAAVEEWTDLEEKFVVFRERLYKDRLERLEHEELSLQAEPPTHPEYLNMKQCLDERLEKRLRNIEKEYELSVEALERLAVARRAQIWNQFYQGSREKRSKMLEDLNKEWYETQNARRSAHSIPDYGLLFPTNPAQRTRNAVAYNSEVSFLAGLAKHEGFPAVPAMRGASGSEIEDDLEQMKRNTKPRQRSIMQPIDDYQAVAFGSNLGPAGEQFIKDTPWANPNHIAHKINTGPAAAGARLSSPMQGGKAAAGPSNQQPIPAVTNGHVVPQASPPMNRFISASPEMVRTANVLTQSAQMKRAGSRTSKAAKNTAPKQEPVSAMAS</sequence>
<dbReference type="GeneID" id="73346187"/>
<protein>
    <recommendedName>
        <fullName evidence="10">Transcriptional regulatory protein DEP1</fullName>
    </recommendedName>
</protein>
<name>A0A9Q8T1V9_9PEZI</name>
<feature type="compositionally biased region" description="Basic and acidic residues" evidence="7">
    <location>
        <begin position="112"/>
        <end position="123"/>
    </location>
</feature>
<dbReference type="GO" id="GO:0010468">
    <property type="term" value="P:regulation of gene expression"/>
    <property type="evidence" value="ECO:0007669"/>
    <property type="project" value="UniProtKB-ARBA"/>
</dbReference>
<dbReference type="KEGG" id="clup:CLUP02_12213"/>
<dbReference type="Proteomes" id="UP000830671">
    <property type="component" value="Chromosome 6"/>
</dbReference>
<dbReference type="EMBL" id="CP019478">
    <property type="protein sequence ID" value="UQC86711.1"/>
    <property type="molecule type" value="Genomic_DNA"/>
</dbReference>
<dbReference type="RefSeq" id="XP_049148322.1">
    <property type="nucleotide sequence ID" value="XM_049291177.1"/>
</dbReference>
<feature type="non-terminal residue" evidence="8">
    <location>
        <position position="1"/>
    </location>
</feature>
<keyword evidence="9" id="KW-1185">Reference proteome</keyword>
<feature type="compositionally biased region" description="Basic residues" evidence="7">
    <location>
        <begin position="316"/>
        <end position="326"/>
    </location>
</feature>
<keyword evidence="6" id="KW-0175">Coiled coil</keyword>
<evidence type="ECO:0000313" key="8">
    <source>
        <dbReference type="EMBL" id="UQC86711.1"/>
    </source>
</evidence>
<keyword evidence="2" id="KW-0678">Repressor</keyword>
<gene>
    <name evidence="8" type="ORF">CLUP02_12213</name>
</gene>
<evidence type="ECO:0000256" key="5">
    <source>
        <dbReference type="ARBA" id="ARBA00023242"/>
    </source>
</evidence>